<dbReference type="EMBL" id="OZ019902">
    <property type="protein sequence ID" value="CAK9195217.1"/>
    <property type="molecule type" value="Genomic_DNA"/>
</dbReference>
<dbReference type="InterPro" id="IPR040414">
    <property type="entry name" value="CID1/CID2"/>
</dbReference>
<reference evidence="1" key="1">
    <citation type="submission" date="2024-02" db="EMBL/GenBank/DDBJ databases">
        <authorList>
            <consortium name="ELIXIR-Norway"/>
            <consortium name="Elixir Norway"/>
        </authorList>
    </citation>
    <scope>NUCLEOTIDE SEQUENCE</scope>
</reference>
<dbReference type="PANTHER" id="PTHR33790:SF1">
    <property type="entry name" value="PROTEIN EARLY RESPONSIVE TO DEHYDRATION 15"/>
    <property type="match status" value="1"/>
</dbReference>
<evidence type="ECO:0000313" key="1">
    <source>
        <dbReference type="EMBL" id="CAK9195217.1"/>
    </source>
</evidence>
<dbReference type="Pfam" id="PF07145">
    <property type="entry name" value="PAM2"/>
    <property type="match status" value="1"/>
</dbReference>
<dbReference type="PANTHER" id="PTHR33790">
    <property type="entry name" value="OS05G0344200 PROTEIN"/>
    <property type="match status" value="1"/>
</dbReference>
<accession>A0ABP0TFQ2</accession>
<proteinExistence type="predicted"/>
<gene>
    <name evidence="1" type="ORF">CSSPTR1EN2_LOCUS2914</name>
</gene>
<sequence>MAMKMPFVSTLNPNAPLFVPAAYLAAEDFSPEWWRLIQTSSDFEEYWMKEHLATYDEDDFMAEELDGLAGLEDDNEFLDFEEHVLELEIAPESLYPDHENGSSSVQDLPVVTIDTNDCKDTKQQVPG</sequence>
<name>A0ABP0TFQ2_9BRYO</name>
<dbReference type="Proteomes" id="UP001497512">
    <property type="component" value="Chromosome 10"/>
</dbReference>
<keyword evidence="2" id="KW-1185">Reference proteome</keyword>
<evidence type="ECO:0008006" key="3">
    <source>
        <dbReference type="Google" id="ProtNLM"/>
    </source>
</evidence>
<dbReference type="InterPro" id="IPR009818">
    <property type="entry name" value="PAM2_motif"/>
</dbReference>
<evidence type="ECO:0000313" key="2">
    <source>
        <dbReference type="Proteomes" id="UP001497512"/>
    </source>
</evidence>
<organism evidence="1 2">
    <name type="scientific">Sphagnum troendelagicum</name>
    <dbReference type="NCBI Taxonomy" id="128251"/>
    <lineage>
        <taxon>Eukaryota</taxon>
        <taxon>Viridiplantae</taxon>
        <taxon>Streptophyta</taxon>
        <taxon>Embryophyta</taxon>
        <taxon>Bryophyta</taxon>
        <taxon>Sphagnophytina</taxon>
        <taxon>Sphagnopsida</taxon>
        <taxon>Sphagnales</taxon>
        <taxon>Sphagnaceae</taxon>
        <taxon>Sphagnum</taxon>
    </lineage>
</organism>
<protein>
    <recommendedName>
        <fullName evidence="3">Ataxin-2 C-terminal domain-containing protein</fullName>
    </recommendedName>
</protein>